<comment type="caution">
    <text evidence="1">The sequence shown here is derived from an EMBL/GenBank/DDBJ whole genome shotgun (WGS) entry which is preliminary data.</text>
</comment>
<name>A0A392VC48_9FABA</name>
<organism evidence="1 2">
    <name type="scientific">Trifolium medium</name>
    <dbReference type="NCBI Taxonomy" id="97028"/>
    <lineage>
        <taxon>Eukaryota</taxon>
        <taxon>Viridiplantae</taxon>
        <taxon>Streptophyta</taxon>
        <taxon>Embryophyta</taxon>
        <taxon>Tracheophyta</taxon>
        <taxon>Spermatophyta</taxon>
        <taxon>Magnoliopsida</taxon>
        <taxon>eudicotyledons</taxon>
        <taxon>Gunneridae</taxon>
        <taxon>Pentapetalae</taxon>
        <taxon>rosids</taxon>
        <taxon>fabids</taxon>
        <taxon>Fabales</taxon>
        <taxon>Fabaceae</taxon>
        <taxon>Papilionoideae</taxon>
        <taxon>50 kb inversion clade</taxon>
        <taxon>NPAAA clade</taxon>
        <taxon>Hologalegina</taxon>
        <taxon>IRL clade</taxon>
        <taxon>Trifolieae</taxon>
        <taxon>Trifolium</taxon>
    </lineage>
</organism>
<protein>
    <submittedName>
        <fullName evidence="1">Uncharacterized protein</fullName>
    </submittedName>
</protein>
<evidence type="ECO:0000313" key="2">
    <source>
        <dbReference type="Proteomes" id="UP000265520"/>
    </source>
</evidence>
<evidence type="ECO:0000313" key="1">
    <source>
        <dbReference type="EMBL" id="MCI85894.1"/>
    </source>
</evidence>
<sequence length="53" mass="5803">SSELISTKVPGLKNSEASEEERVLDLGAMDNRIRVSRAVIAEMEKINGAVRCE</sequence>
<keyword evidence="2" id="KW-1185">Reference proteome</keyword>
<proteinExistence type="predicted"/>
<feature type="non-terminal residue" evidence="1">
    <location>
        <position position="1"/>
    </location>
</feature>
<dbReference type="EMBL" id="LXQA011126236">
    <property type="protein sequence ID" value="MCI85894.1"/>
    <property type="molecule type" value="Genomic_DNA"/>
</dbReference>
<reference evidence="1 2" key="1">
    <citation type="journal article" date="2018" name="Front. Plant Sci.">
        <title>Red Clover (Trifolium pratense) and Zigzag Clover (T. medium) - A Picture of Genomic Similarities and Differences.</title>
        <authorList>
            <person name="Dluhosova J."/>
            <person name="Istvanek J."/>
            <person name="Nedelnik J."/>
            <person name="Repkova J."/>
        </authorList>
    </citation>
    <scope>NUCLEOTIDE SEQUENCE [LARGE SCALE GENOMIC DNA]</scope>
    <source>
        <strain evidence="2">cv. 10/8</strain>
        <tissue evidence="1">Leaf</tissue>
    </source>
</reference>
<accession>A0A392VC48</accession>
<dbReference type="Proteomes" id="UP000265520">
    <property type="component" value="Unassembled WGS sequence"/>
</dbReference>
<dbReference type="AlphaFoldDB" id="A0A392VC48"/>